<sequence length="2894" mass="322363">MKSYLKNISIFVFTILLLSNVSLGLNVSTTNNNSNFELNNSLIYKLNNSLTNTTNNSGSIIINNTTDTNKEKNECYLNITINGYRVIVKTNGEVFGFANKTPLKFIKIGDNEYIISPIVLNVPIEIYSKFNDKILHRTVILNYTKPEKEKKETNIKKEELHYLNVSFNNFKLIVKTNGKPYAKYLDLNIKVKTKKIKKHEYLVYPLILNKTIIIYAKFKNETLNRTIFLNYSIEENTTTNKTVILKNVYFPSEKIVIKTNFKPHTAYIVTPNNKIIHLKVHKKGKFYILSTKLKKNVILGNYSVVVDGIKKTFAVDYYKINAKLIDNRFIVGNVSYYVKEPKFITCIVDKKEINISLINGAFEIPLDYLIPKLNISKPEKIKKIILICGNAKEKIKVKFKNKEEIKKLISYDPVNKEIIIKLEGSEKEIKKLLKRYEKRKKYKISKIVKIYNYSIVEIKLKADKEILKDYNLPENILNTTEIVKKISSNKIRVEVNNKVDGVWYRFSCKIPKGYRVKEIVGDDGRVIRNNISINRLTGEVIGEVRWYIENNTLYFYDDPIYGYDISLIPPAPNHSIAVELSYNGQDYGGCGQISAIVFPYNKEDDETTVATYDHAGRTGDYNYANNIDAYAGSKIAIKYTSGALTRQYGVLGTAGSLGWWTYYYLSEINRTDIPLNTVPNGILESVIITDMYAPWNNNELNITQKVIIRGNNKWFATIYYIKNPTTKTYTNLKFFQGMDWNFRGSWWGDDAYYNSIDDVVYGYDSNAPVGDIQYGGFKSNIPSYEHDVNLYWSTWSDIRYDNLNNDSSYEGDAGTALAWTKDSLKPGEIWVVPIIWGLGYNYTDMMNEINMGLSQLYDTGVKSIDYPNNGDSFNPNIGPIIYINSTIALYGLVDAYNLNVSINITQINGTYIYTNSTLINLSVPYEEEKLVSFPVNISNMPYGAYNITIKTNLPNDQNTSNDEKSIIIYITSFSVQPNYQEKTGNVGEEIFYNITLYNFGVGGRFDINITYLTKGWTTKIYNNSILIAEDANGDGIWDYINPNYDLNSNNLPDIYVPTGEINLTVSKTIPSTAPLGEIDTTTLKFVNINNPSIFGKTTFQTSTPYPPSVQKTFYLHGDTLRTLNTSIPTTINNYTTINSNSLASWIQYPRFADNFTVVGKIPILLYINDPNVIFGTEMHKIVVSLMATNGIDSFTLGSDVEYLYLDDTIKSYIFNITLDSIITIPKNYYLVLRVENQISSNSINIYHNSTYPSNITLNTTTYVNVYNIFSDKNVYLPNENVTIFANITDPIGSYDISGANITVYYPNGSVYINSSMLLQEIDKNSPSLWKLYNYSFSLPESGKYLITITGIESNGVISKKNYTIYCGYEIQGYVKEDFGTLGKEDSEDKGIYGVNVSLLEDSNNDGIPDIGDTIVNSTTTDIFGHYSFLVYNSSKTYFVVVNSRTVGTTRGLNPQYSKNDIWAEETYQTVYTPINSSQWIANGNASIFPDKLLLTTDDYGEAGSVWYYKPVNLSEDLVVEFYAYLGDNPDGADGITFTLQSLGTNELGGTGGDLGYGGISPSVAVEVDTWLNDFDAPATTDHIAIDVNGNINHTYNSLTYPTPNPYDLGNVEDGREHLIKIVWNATTKTLQVYFDGNLSLTWNKDITQIIGNSAYFGFTGGTGGAKNLQYVKPIYVKNGDGYIINPTYGVVEMFGGRDPNEEDNWEDGKYEHYCLINLNSYSGKNITFGFSFDVITNTKSTGQGSFSQFIKNANAIYGKDESYFRIPNIDAKNGNHYIYTSGNKILDNLTIVNGSTQINGTIILSGLQWIANGNAYINNSNNLTLILTPDDYNQKGSVWYYKPVNLSEDLVVEFYAYLGDNPDGADGITFTLQSLGTNELGGTGGDLGYGGISPSVAVEVDTWLNDFDSPATTDHIAIDVDGNLNHTYNSLTYSTPNPYDLGNVEDGREHLIKIVWNATTKTLQVYFDGNLALTWNKDITQIIGNSTYFGFTGGTGGAKNLQYVKPTYVKNGDNVLNLEEISPNPIIDNVGADTYIGNIFFENVSVGILGNETGLNNLTLKSCGIYGKILNAGVKLVDYDWSLQNYPLYIDNLTINASGGYGISMLNKIWAMLYNSQISLKNGVGIYWANWAGGFGNITIYNITISSCNQGLVLYKDGNGIKLINSQIKNSVYEGVYSKNSTLEILNSSIINNSIGIYANISSILVNNSLIYKNRYEGLLLENSSSSILNSNIMNNSIGIYLKENYISKIQKSNISYNAYGIEIVNSSNVYINSSNIFNASTDGIAIFNGENVSVENSLLYNNNYSILSYGNLSNLSVLNSLLRDSINNSIDIEVPSDGFLNNLKLYNSSVLNSGSYGLFIYSLGSASNVNISKSLINGSYKDGIYIYGVNAINIVNNNITNNGLIGGDPAGSGIKISGNYTKGVLILNNNISHNLGNGISLEGLWSRTLCDVKVENNIISNNGIEENSGNGIYIGGRVENVSIFNNTIQYSDAQAILIQEANGWNSWDWIGTNISIINNTIQYNGLTVTIGNITAGITVGAYGVYNQDNGYIIIEGNKIINNNLCPNPTYGGKVGGIEVYGLNESWISLEFNISKNIIANNSAYGILIGASKDINIINNTIFNNEKGITIPNWDFVPYNIIISKNSIYNNSLLGIDLDDDNVTLNDGLLNYNEANHGIDYPIITYAELNGDNLTVKGYIGNGTGSSNFANAVVEIYLVKNLSGGDNLIGNNISSDGTVLNDTYGESWIYLGSLIADSNGFFSGTINVSGKGVGDESLLTATATIKGIGTSEFGRNYLLIKKFFNITGTIVMLPNGYNITIKSYNTTRDVYVYWYKPDNIEVINISGDYDENGTYGNTYWFKFNVINANETMNISITTNITTVEGLIIGIDPKK</sequence>
<dbReference type="EMBL" id="DUJR01000004">
    <property type="protein sequence ID" value="HII59114.1"/>
    <property type="molecule type" value="Genomic_DNA"/>
</dbReference>
<dbReference type="SMART" id="SM00710">
    <property type="entry name" value="PbH1"/>
    <property type="match status" value="20"/>
</dbReference>
<accession>A0A832T4T8</accession>
<dbReference type="Gene3D" id="2.60.120.200">
    <property type="match status" value="2"/>
</dbReference>
<comment type="caution">
    <text evidence="2">The sequence shown here is derived from an EMBL/GenBank/DDBJ whole genome shotgun (WGS) entry which is preliminary data.</text>
</comment>
<reference evidence="2" key="1">
    <citation type="journal article" date="2020" name="bioRxiv">
        <title>A rank-normalized archaeal taxonomy based on genome phylogeny resolves widespread incomplete and uneven classifications.</title>
        <authorList>
            <person name="Rinke C."/>
            <person name="Chuvochina M."/>
            <person name="Mussig A.J."/>
            <person name="Chaumeil P.-A."/>
            <person name="Waite D.W."/>
            <person name="Whitman W.B."/>
            <person name="Parks D.H."/>
            <person name="Hugenholtz P."/>
        </authorList>
    </citation>
    <scope>NUCLEOTIDE SEQUENCE</scope>
    <source>
        <strain evidence="2">UBA8849</strain>
    </source>
</reference>
<dbReference type="Pfam" id="PF18483">
    <property type="entry name" value="Lectin_L-type_dom"/>
    <property type="match status" value="2"/>
</dbReference>
<dbReference type="Proteomes" id="UP000645676">
    <property type="component" value="Unassembled WGS sequence"/>
</dbReference>
<evidence type="ECO:0000259" key="1">
    <source>
        <dbReference type="Pfam" id="PF13229"/>
    </source>
</evidence>
<dbReference type="CDD" id="cd01951">
    <property type="entry name" value="lectin_L-type"/>
    <property type="match status" value="2"/>
</dbReference>
<organism evidence="2 3">
    <name type="scientific">Methanocaldococcus jannaschii</name>
    <dbReference type="NCBI Taxonomy" id="2190"/>
    <lineage>
        <taxon>Archaea</taxon>
        <taxon>Methanobacteriati</taxon>
        <taxon>Methanobacteriota</taxon>
        <taxon>Methanomada group</taxon>
        <taxon>Methanococci</taxon>
        <taxon>Methanococcales</taxon>
        <taxon>Methanocaldococcaceae</taxon>
        <taxon>Methanocaldococcus</taxon>
    </lineage>
</organism>
<dbReference type="SUPFAM" id="SSF51126">
    <property type="entry name" value="Pectin lyase-like"/>
    <property type="match status" value="2"/>
</dbReference>
<dbReference type="InterPro" id="IPR006626">
    <property type="entry name" value="PbH1"/>
</dbReference>
<dbReference type="PANTHER" id="PTHR32401">
    <property type="entry name" value="CONCANAVALIN A-LIKE LECTIN FAMILY PROTEIN"/>
    <property type="match status" value="1"/>
</dbReference>
<dbReference type="PANTHER" id="PTHR32401:SF48">
    <property type="entry name" value="LEGUME LECTIN DOMAIN-CONTAINING PROTEIN"/>
    <property type="match status" value="1"/>
</dbReference>
<gene>
    <name evidence="2" type="ORF">HA335_00815</name>
</gene>
<dbReference type="InterPro" id="IPR050258">
    <property type="entry name" value="Leguminous_Lectin"/>
</dbReference>
<dbReference type="OMA" id="TWNKDIT"/>
<dbReference type="Pfam" id="PF13229">
    <property type="entry name" value="Beta_helix"/>
    <property type="match status" value="2"/>
</dbReference>
<dbReference type="InterPro" id="IPR012334">
    <property type="entry name" value="Pectin_lyas_fold"/>
</dbReference>
<evidence type="ECO:0000313" key="2">
    <source>
        <dbReference type="EMBL" id="HII59114.1"/>
    </source>
</evidence>
<evidence type="ECO:0000313" key="3">
    <source>
        <dbReference type="Proteomes" id="UP000645676"/>
    </source>
</evidence>
<protein>
    <recommendedName>
        <fullName evidence="1">Right handed beta helix domain-containing protein</fullName>
    </recommendedName>
</protein>
<dbReference type="SUPFAM" id="SSF49899">
    <property type="entry name" value="Concanavalin A-like lectins/glucanases"/>
    <property type="match status" value="2"/>
</dbReference>
<dbReference type="SMR" id="A0A832T4T8"/>
<dbReference type="RefSeq" id="WP_010870913.1">
    <property type="nucleotide sequence ID" value="NC_000909.1"/>
</dbReference>
<proteinExistence type="predicted"/>
<name>A0A832T4T8_9EURY</name>
<dbReference type="InterPro" id="IPR056573">
    <property type="entry name" value="Lectin_L-type_dom"/>
</dbReference>
<dbReference type="InterPro" id="IPR011050">
    <property type="entry name" value="Pectin_lyase_fold/virulence"/>
</dbReference>
<dbReference type="InterPro" id="IPR013320">
    <property type="entry name" value="ConA-like_dom_sf"/>
</dbReference>
<dbReference type="InterPro" id="IPR039448">
    <property type="entry name" value="Beta_helix"/>
</dbReference>
<feature type="domain" description="Right handed beta helix" evidence="1">
    <location>
        <begin position="2343"/>
        <end position="2522"/>
    </location>
</feature>
<dbReference type="Gene3D" id="2.160.20.10">
    <property type="entry name" value="Single-stranded right-handed beta-helix, Pectin lyase-like"/>
    <property type="match status" value="2"/>
</dbReference>
<feature type="domain" description="Right handed beta helix" evidence="1">
    <location>
        <begin position="2175"/>
        <end position="2321"/>
    </location>
</feature>